<proteinExistence type="inferred from homology"/>
<feature type="transmembrane region" description="Helical" evidence="10">
    <location>
        <begin position="345"/>
        <end position="368"/>
    </location>
</feature>
<feature type="transmembrane region" description="Helical" evidence="10">
    <location>
        <begin position="291"/>
        <end position="312"/>
    </location>
</feature>
<dbReference type="EMBL" id="JACSDZ010000004">
    <property type="protein sequence ID" value="KAF7406484.1"/>
    <property type="molecule type" value="Genomic_DNA"/>
</dbReference>
<dbReference type="PANTHER" id="PTHR47154:SF2">
    <property type="entry name" value="G-PROTEIN COUPLED RECEPTOR MTH-RELATED"/>
    <property type="match status" value="1"/>
</dbReference>
<keyword evidence="8" id="KW-0675">Receptor</keyword>
<feature type="transmembrane region" description="Helical" evidence="10">
    <location>
        <begin position="401"/>
        <end position="423"/>
    </location>
</feature>
<dbReference type="InterPro" id="IPR051384">
    <property type="entry name" value="Mth_GPCR"/>
</dbReference>
<name>A0A834KKJ0_VESGE</name>
<evidence type="ECO:0000256" key="4">
    <source>
        <dbReference type="ARBA" id="ARBA00022729"/>
    </source>
</evidence>
<dbReference type="SUPFAM" id="SSF81321">
    <property type="entry name" value="Family A G protein-coupled receptor-like"/>
    <property type="match status" value="1"/>
</dbReference>
<evidence type="ECO:0000256" key="3">
    <source>
        <dbReference type="ARBA" id="ARBA00022692"/>
    </source>
</evidence>
<evidence type="ECO:0000256" key="6">
    <source>
        <dbReference type="ARBA" id="ARBA00023040"/>
    </source>
</evidence>
<evidence type="ECO:0000313" key="13">
    <source>
        <dbReference type="EMBL" id="KAF7406484.1"/>
    </source>
</evidence>
<feature type="transmembrane region" description="Helical" evidence="10">
    <location>
        <begin position="429"/>
        <end position="451"/>
    </location>
</feature>
<feature type="signal peptide" evidence="11">
    <location>
        <begin position="1"/>
        <end position="26"/>
    </location>
</feature>
<feature type="transmembrane region" description="Helical" evidence="10">
    <location>
        <begin position="246"/>
        <end position="271"/>
    </location>
</feature>
<feature type="transmembrane region" description="Helical" evidence="10">
    <location>
        <begin position="179"/>
        <end position="203"/>
    </location>
</feature>
<keyword evidence="7 10" id="KW-0472">Membrane</keyword>
<feature type="transmembrane region" description="Helical" evidence="10">
    <location>
        <begin position="215"/>
        <end position="234"/>
    </location>
</feature>
<dbReference type="PANTHER" id="PTHR47154">
    <property type="entry name" value="G-PROTEIN COUPLED RECEPTOR MTH-RELATED"/>
    <property type="match status" value="1"/>
</dbReference>
<dbReference type="CDD" id="cd15039">
    <property type="entry name" value="7tmB3_Methuselah-like"/>
    <property type="match status" value="1"/>
</dbReference>
<dbReference type="GO" id="GO:0008528">
    <property type="term" value="F:G protein-coupled peptide receptor activity"/>
    <property type="evidence" value="ECO:0007669"/>
    <property type="project" value="TreeGrafter"/>
</dbReference>
<feature type="domain" description="G-protein coupled receptors family 2 profile 2" evidence="12">
    <location>
        <begin position="179"/>
        <end position="453"/>
    </location>
</feature>
<evidence type="ECO:0000256" key="2">
    <source>
        <dbReference type="ARBA" id="ARBA00008979"/>
    </source>
</evidence>
<dbReference type="Gene3D" id="2.170.180.11">
    <property type="entry name" value="Methuselah ectodomain, domain 2"/>
    <property type="match status" value="1"/>
</dbReference>
<feature type="chain" id="PRO_5033061486" description="G-protein coupled receptors family 2 profile 2 domain-containing protein" evidence="11">
    <location>
        <begin position="27"/>
        <end position="488"/>
    </location>
</feature>
<evidence type="ECO:0000256" key="7">
    <source>
        <dbReference type="ARBA" id="ARBA00023136"/>
    </source>
</evidence>
<comment type="subcellular location">
    <subcellularLocation>
        <location evidence="1">Membrane</location>
        <topology evidence="1">Multi-pass membrane protein</topology>
    </subcellularLocation>
</comment>
<gene>
    <name evidence="13" type="ORF">HZH68_005853</name>
</gene>
<reference evidence="13" key="1">
    <citation type="journal article" date="2020" name="G3 (Bethesda)">
        <title>High-Quality Assemblies for Three Invasive Social Wasps from the &lt;i&gt;Vespula&lt;/i&gt; Genus.</title>
        <authorList>
            <person name="Harrop T.W.R."/>
            <person name="Guhlin J."/>
            <person name="McLaughlin G.M."/>
            <person name="Permina E."/>
            <person name="Stockwell P."/>
            <person name="Gilligan J."/>
            <person name="Le Lec M.F."/>
            <person name="Gruber M.A.M."/>
            <person name="Quinn O."/>
            <person name="Lovegrove M."/>
            <person name="Duncan E.J."/>
            <person name="Remnant E.J."/>
            <person name="Van Eeckhoven J."/>
            <person name="Graham B."/>
            <person name="Knapp R.A."/>
            <person name="Langford K.W."/>
            <person name="Kronenberg Z."/>
            <person name="Press M.O."/>
            <person name="Eacker S.M."/>
            <person name="Wilson-Rankin E.E."/>
            <person name="Purcell J."/>
            <person name="Lester P.J."/>
            <person name="Dearden P.K."/>
        </authorList>
    </citation>
    <scope>NUCLEOTIDE SEQUENCE</scope>
    <source>
        <strain evidence="13">Linc-1</strain>
    </source>
</reference>
<organism evidence="13 14">
    <name type="scientific">Vespula germanica</name>
    <name type="common">German yellow jacket</name>
    <name type="synonym">Paravespula germanica</name>
    <dbReference type="NCBI Taxonomy" id="30212"/>
    <lineage>
        <taxon>Eukaryota</taxon>
        <taxon>Metazoa</taxon>
        <taxon>Ecdysozoa</taxon>
        <taxon>Arthropoda</taxon>
        <taxon>Hexapoda</taxon>
        <taxon>Insecta</taxon>
        <taxon>Pterygota</taxon>
        <taxon>Neoptera</taxon>
        <taxon>Endopterygota</taxon>
        <taxon>Hymenoptera</taxon>
        <taxon>Apocrita</taxon>
        <taxon>Aculeata</taxon>
        <taxon>Vespoidea</taxon>
        <taxon>Vespidae</taxon>
        <taxon>Vespinae</taxon>
        <taxon>Vespula</taxon>
    </lineage>
</organism>
<evidence type="ECO:0000256" key="11">
    <source>
        <dbReference type="SAM" id="SignalP"/>
    </source>
</evidence>
<dbReference type="AlphaFoldDB" id="A0A834KKJ0"/>
<evidence type="ECO:0000259" key="12">
    <source>
        <dbReference type="PROSITE" id="PS50261"/>
    </source>
</evidence>
<evidence type="ECO:0000313" key="14">
    <source>
        <dbReference type="Proteomes" id="UP000617340"/>
    </source>
</evidence>
<comment type="caution">
    <text evidence="13">The sequence shown here is derived from an EMBL/GenBank/DDBJ whole genome shotgun (WGS) entry which is preliminary data.</text>
</comment>
<dbReference type="GO" id="GO:0007166">
    <property type="term" value="P:cell surface receptor signaling pathway"/>
    <property type="evidence" value="ECO:0007669"/>
    <property type="project" value="InterPro"/>
</dbReference>
<keyword evidence="9" id="KW-0807">Transducer</keyword>
<comment type="similarity">
    <text evidence="2">Belongs to the G-protein coupled receptor 2 family. Mth subfamily.</text>
</comment>
<evidence type="ECO:0000256" key="8">
    <source>
        <dbReference type="ARBA" id="ARBA00023170"/>
    </source>
</evidence>
<keyword evidence="14" id="KW-1185">Reference proteome</keyword>
<sequence>MHNSSYSLVPLVISLLLISRLIIVEGLVPIIHSITLENKTSIPKEYEDLPLIAKCCSTNQILIRNKDQSPKCVSSNYYSALVFSPLFCKFNSSGTWSLGEEEDRFVALIGYPCRYESFDLNTENDTYYLLRNGSIYFPLYEPSMLMPGINYCMDITSTLNLVTVVCSSIDDKILITGTWIIYYACGLIISVSFLILTIIAYSITPKLRNVYGKILHRYCGCLALAFLILAITQLGGVHWTSDTCTAIAFVVQFSFVACYFWLNVMCIETWLLIRNHVHRDTYQRIKPNLLFFYYSTWVWGSVGILILLSLLMDLNPTIPTIYIKPNFVSENDNCWFKPDTNTMPFFFVPVGFLLLINFIFFILTGITIKRYQKDLALRRLARNQDSVRQDQGLFYSLRKTFMVCVILFFFMTLTWALELISWWTDIYFFDWLTLDLVNALHGVFIFILFVLRKPIRGLIWSRIQKFRNFDNVQSQTSVPNVNLLRVTN</sequence>
<evidence type="ECO:0000256" key="9">
    <source>
        <dbReference type="ARBA" id="ARBA00023224"/>
    </source>
</evidence>
<keyword evidence="6" id="KW-0297">G-protein coupled receptor</keyword>
<evidence type="ECO:0000256" key="10">
    <source>
        <dbReference type="SAM" id="Phobius"/>
    </source>
</evidence>
<dbReference type="InterPro" id="IPR000832">
    <property type="entry name" value="GPCR_2_secretin-like"/>
</dbReference>
<keyword evidence="5 10" id="KW-1133">Transmembrane helix</keyword>
<dbReference type="InterPro" id="IPR017981">
    <property type="entry name" value="GPCR_2-like_7TM"/>
</dbReference>
<evidence type="ECO:0000256" key="5">
    <source>
        <dbReference type="ARBA" id="ARBA00022989"/>
    </source>
</evidence>
<dbReference type="PROSITE" id="PS50261">
    <property type="entry name" value="G_PROTEIN_RECEP_F2_4"/>
    <property type="match status" value="1"/>
</dbReference>
<evidence type="ECO:0000256" key="1">
    <source>
        <dbReference type="ARBA" id="ARBA00004141"/>
    </source>
</evidence>
<dbReference type="GO" id="GO:0005886">
    <property type="term" value="C:plasma membrane"/>
    <property type="evidence" value="ECO:0007669"/>
    <property type="project" value="TreeGrafter"/>
</dbReference>
<dbReference type="Proteomes" id="UP000617340">
    <property type="component" value="Unassembled WGS sequence"/>
</dbReference>
<dbReference type="Pfam" id="PF00002">
    <property type="entry name" value="7tm_2"/>
    <property type="match status" value="1"/>
</dbReference>
<protein>
    <recommendedName>
        <fullName evidence="12">G-protein coupled receptors family 2 profile 2 domain-containing protein</fullName>
    </recommendedName>
</protein>
<keyword evidence="4 11" id="KW-0732">Signal</keyword>
<accession>A0A834KKJ0</accession>
<keyword evidence="3 10" id="KW-0812">Transmembrane</keyword>
<dbReference type="Gene3D" id="1.20.1070.10">
    <property type="entry name" value="Rhodopsin 7-helix transmembrane proteins"/>
    <property type="match status" value="1"/>
</dbReference>
<dbReference type="InterPro" id="IPR023311">
    <property type="entry name" value="Methusela_ecto_dom_2"/>
</dbReference>